<sequence>MEHRSSTHLLLFFTFLYVFWSQAIALPPLGSYSAIRLGNRIPFDGQSESDHTQSSLKPEAEGVLQTALPENEKFYFDMSRAIDRNTRHADGLFTSGYSKLLGQLSARKYLESLIGKRIGNNNPLDEQVPVKRHSDAVFTDNYSRLRQQMAVKKYLDSVLTGKRSQEDLNQPNLRDEVELLEPAFSENYDDVTVDDLSFLNRLPVNL</sequence>
<dbReference type="Gene3D" id="6.10.250.590">
    <property type="match status" value="2"/>
</dbReference>
<feature type="signal peptide" evidence="7">
    <location>
        <begin position="1"/>
        <end position="25"/>
    </location>
</feature>
<evidence type="ECO:0000256" key="3">
    <source>
        <dbReference type="ARBA" id="ARBA00022525"/>
    </source>
</evidence>
<dbReference type="GO" id="GO:0031892">
    <property type="term" value="F:type 2 vasoactive intestinal polypeptide receptor binding"/>
    <property type="evidence" value="ECO:0007669"/>
    <property type="project" value="Ensembl"/>
</dbReference>
<feature type="domain" description="Glucagon / GIP / secretin / VIP family" evidence="8">
    <location>
        <begin position="133"/>
        <end position="155"/>
    </location>
</feature>
<evidence type="ECO:0000313" key="10">
    <source>
        <dbReference type="Proteomes" id="UP000694559"/>
    </source>
</evidence>
<dbReference type="GO" id="GO:0045732">
    <property type="term" value="P:positive regulation of protein catabolic process"/>
    <property type="evidence" value="ECO:0007669"/>
    <property type="project" value="Ensembl"/>
</dbReference>
<evidence type="ECO:0000313" key="9">
    <source>
        <dbReference type="Ensembl" id="ENSNNAP00000000190.1"/>
    </source>
</evidence>
<name>A0A8C6X0D4_NAJNA</name>
<keyword evidence="4" id="KW-0372">Hormone</keyword>
<proteinExistence type="inferred from homology"/>
<reference evidence="9" key="2">
    <citation type="submission" date="2025-09" db="UniProtKB">
        <authorList>
            <consortium name="Ensembl"/>
        </authorList>
    </citation>
    <scope>IDENTIFICATION</scope>
</reference>
<evidence type="ECO:0000256" key="1">
    <source>
        <dbReference type="ARBA" id="ARBA00004613"/>
    </source>
</evidence>
<dbReference type="PROSITE" id="PS00260">
    <property type="entry name" value="GLUCAGON"/>
    <property type="match status" value="1"/>
</dbReference>
<dbReference type="GO" id="GO:0048242">
    <property type="term" value="P:epinephrine secretion"/>
    <property type="evidence" value="ECO:0007669"/>
    <property type="project" value="TreeGrafter"/>
</dbReference>
<dbReference type="SMART" id="SM00070">
    <property type="entry name" value="GLUCA"/>
    <property type="match status" value="2"/>
</dbReference>
<dbReference type="GeneTree" id="ENSGT00950000183154"/>
<evidence type="ECO:0000256" key="5">
    <source>
        <dbReference type="ARBA" id="ARBA00022815"/>
    </source>
</evidence>
<organism evidence="9 10">
    <name type="scientific">Naja naja</name>
    <name type="common">Indian cobra</name>
    <dbReference type="NCBI Taxonomy" id="35670"/>
    <lineage>
        <taxon>Eukaryota</taxon>
        <taxon>Metazoa</taxon>
        <taxon>Chordata</taxon>
        <taxon>Craniata</taxon>
        <taxon>Vertebrata</taxon>
        <taxon>Euteleostomi</taxon>
        <taxon>Lepidosauria</taxon>
        <taxon>Squamata</taxon>
        <taxon>Bifurcata</taxon>
        <taxon>Unidentata</taxon>
        <taxon>Episquamata</taxon>
        <taxon>Toxicofera</taxon>
        <taxon>Serpentes</taxon>
        <taxon>Colubroidea</taxon>
        <taxon>Elapidae</taxon>
        <taxon>Elapinae</taxon>
        <taxon>Naja</taxon>
    </lineage>
</organism>
<dbReference type="GO" id="GO:0051428">
    <property type="term" value="F:peptide hormone receptor binding"/>
    <property type="evidence" value="ECO:0007669"/>
    <property type="project" value="Ensembl"/>
</dbReference>
<dbReference type="InterPro" id="IPR046963">
    <property type="entry name" value="VIP/GHRH-like"/>
</dbReference>
<keyword evidence="7" id="KW-0732">Signal</keyword>
<protein>
    <submittedName>
        <fullName evidence="9">Vasoactive intestinal peptide</fullName>
    </submittedName>
</protein>
<evidence type="ECO:0000256" key="2">
    <source>
        <dbReference type="ARBA" id="ARBA00008369"/>
    </source>
</evidence>
<dbReference type="GO" id="GO:0031891">
    <property type="term" value="F:type 1 vasoactive intestinal polypeptide receptor binding"/>
    <property type="evidence" value="ECO:0007669"/>
    <property type="project" value="Ensembl"/>
</dbReference>
<dbReference type="OrthoDB" id="8795594at2759"/>
<dbReference type="GO" id="GO:0032880">
    <property type="term" value="P:regulation of protein localization"/>
    <property type="evidence" value="ECO:0007669"/>
    <property type="project" value="Ensembl"/>
</dbReference>
<dbReference type="OMA" id="MEVRSKP"/>
<dbReference type="Pfam" id="PF00123">
    <property type="entry name" value="Hormone_2"/>
    <property type="match status" value="2"/>
</dbReference>
<comment type="function">
    <text evidence="6">VIP is a neuropeptide involved in a diverse array of physiological processes through activating the PACAP subfamily of class B1 G protein-coupled receptors: VIP receptor 1 (VPR1) and VIP receptor 2 (VPR2). Abundantly expressed throughout the CNS and peripheral nervous systems where they primarily exert neuroprotective and immune modulatory roles. Also causes vasodilation, lowers arterial blood pressure, stimulates myocardial contractility, increases glycogenolysis and relaxes the smooth muscle of trachea, stomach and gall bladder.</text>
</comment>
<comment type="subcellular location">
    <subcellularLocation>
        <location evidence="1">Secreted</location>
    </subcellularLocation>
</comment>
<dbReference type="GO" id="GO:0005615">
    <property type="term" value="C:extracellular space"/>
    <property type="evidence" value="ECO:0007669"/>
    <property type="project" value="Ensembl"/>
</dbReference>
<dbReference type="PANTHER" id="PTHR11213">
    <property type="entry name" value="GLUCAGON-FAMILY NEUROPEPTIDE"/>
    <property type="match status" value="1"/>
</dbReference>
<gene>
    <name evidence="9" type="primary">VIP</name>
</gene>
<evidence type="ECO:0000256" key="4">
    <source>
        <dbReference type="ARBA" id="ARBA00022702"/>
    </source>
</evidence>
<keyword evidence="10" id="KW-1185">Reference proteome</keyword>
<dbReference type="GO" id="GO:0005184">
    <property type="term" value="F:neuropeptide hormone activity"/>
    <property type="evidence" value="ECO:0007669"/>
    <property type="project" value="Ensembl"/>
</dbReference>
<evidence type="ECO:0000256" key="6">
    <source>
        <dbReference type="ARBA" id="ARBA00049976"/>
    </source>
</evidence>
<dbReference type="GO" id="GO:0007189">
    <property type="term" value="P:adenylate cyclase-activating G protein-coupled receptor signaling pathway"/>
    <property type="evidence" value="ECO:0007669"/>
    <property type="project" value="Ensembl"/>
</dbReference>
<comment type="similarity">
    <text evidence="2">Belongs to the glucagon family.</text>
</comment>
<dbReference type="Proteomes" id="UP000694559">
    <property type="component" value="Unplaced"/>
</dbReference>
<dbReference type="GO" id="GO:0043005">
    <property type="term" value="C:neuron projection"/>
    <property type="evidence" value="ECO:0007669"/>
    <property type="project" value="TreeGrafter"/>
</dbReference>
<reference evidence="9" key="1">
    <citation type="submission" date="2025-08" db="UniProtKB">
        <authorList>
            <consortium name="Ensembl"/>
        </authorList>
    </citation>
    <scope>IDENTIFICATION</scope>
</reference>
<keyword evidence="3" id="KW-0964">Secreted</keyword>
<evidence type="ECO:0000256" key="7">
    <source>
        <dbReference type="SAM" id="SignalP"/>
    </source>
</evidence>
<keyword evidence="5" id="KW-0027">Amidation</keyword>
<accession>A0A8C6X0D4</accession>
<dbReference type="InterPro" id="IPR000532">
    <property type="entry name" value="Glucagon_GIP_secretin_VIP"/>
</dbReference>
<evidence type="ECO:0000259" key="8">
    <source>
        <dbReference type="PROSITE" id="PS00260"/>
    </source>
</evidence>
<dbReference type="Ensembl" id="ENSNNAT00000000202.1">
    <property type="protein sequence ID" value="ENSNNAP00000000190.1"/>
    <property type="gene ID" value="ENSNNAG00000000134.1"/>
</dbReference>
<feature type="chain" id="PRO_5034632525" evidence="7">
    <location>
        <begin position="26"/>
        <end position="206"/>
    </location>
</feature>
<dbReference type="PANTHER" id="PTHR11213:SF5">
    <property type="entry name" value="VIP PEPTIDES"/>
    <property type="match status" value="1"/>
</dbReference>
<dbReference type="AlphaFoldDB" id="A0A8C6X0D4"/>